<proteinExistence type="predicted"/>
<evidence type="ECO:0000313" key="1">
    <source>
        <dbReference type="EMBL" id="KOF92409.1"/>
    </source>
</evidence>
<organism evidence="1">
    <name type="scientific">Octopus bimaculoides</name>
    <name type="common">California two-spotted octopus</name>
    <dbReference type="NCBI Taxonomy" id="37653"/>
    <lineage>
        <taxon>Eukaryota</taxon>
        <taxon>Metazoa</taxon>
        <taxon>Spiralia</taxon>
        <taxon>Lophotrochozoa</taxon>
        <taxon>Mollusca</taxon>
        <taxon>Cephalopoda</taxon>
        <taxon>Coleoidea</taxon>
        <taxon>Octopodiformes</taxon>
        <taxon>Octopoda</taxon>
        <taxon>Incirrata</taxon>
        <taxon>Octopodidae</taxon>
        <taxon>Octopus</taxon>
    </lineage>
</organism>
<protein>
    <submittedName>
        <fullName evidence="1">Uncharacterized protein</fullName>
    </submittedName>
</protein>
<name>A0A0L8HT83_OCTBM</name>
<dbReference type="AlphaFoldDB" id="A0A0L8HT83"/>
<sequence>MIGIQSSEIFSSLARNDSVNFFFSLINCRLYQYGMSQTLNLFCCCHRFWHFKFCSNCF</sequence>
<gene>
    <name evidence="1" type="ORF">OCBIM_22006686mg</name>
</gene>
<reference evidence="1" key="1">
    <citation type="submission" date="2015-07" db="EMBL/GenBank/DDBJ databases">
        <title>MeaNS - Measles Nucleotide Surveillance Program.</title>
        <authorList>
            <person name="Tran T."/>
            <person name="Druce J."/>
        </authorList>
    </citation>
    <scope>NUCLEOTIDE SEQUENCE</scope>
    <source>
        <strain evidence="1">UCB-OBI-ISO-001</strain>
        <tissue evidence="1">Gonad</tissue>
    </source>
</reference>
<accession>A0A0L8HT83</accession>
<dbReference type="EMBL" id="KQ417343">
    <property type="protein sequence ID" value="KOF92409.1"/>
    <property type="molecule type" value="Genomic_DNA"/>
</dbReference>